<dbReference type="AlphaFoldDB" id="A0AAV5GJN9"/>
<dbReference type="GO" id="GO:0051017">
    <property type="term" value="P:actin filament bundle assembly"/>
    <property type="evidence" value="ECO:0007669"/>
    <property type="project" value="TreeGrafter"/>
</dbReference>
<dbReference type="PANTHER" id="PTHR15629">
    <property type="entry name" value="SH3YL1 PROTEIN"/>
    <property type="match status" value="1"/>
</dbReference>
<gene>
    <name evidence="3" type="ORF">Rhopal_003444-T1</name>
</gene>
<proteinExistence type="predicted"/>
<evidence type="ECO:0000313" key="3">
    <source>
        <dbReference type="EMBL" id="GJN90433.1"/>
    </source>
</evidence>
<dbReference type="GO" id="GO:0051015">
    <property type="term" value="F:actin filament binding"/>
    <property type="evidence" value="ECO:0007669"/>
    <property type="project" value="TreeGrafter"/>
</dbReference>
<feature type="domain" description="Ysc84 actin-binding" evidence="2">
    <location>
        <begin position="122"/>
        <end position="257"/>
    </location>
</feature>
<evidence type="ECO:0000313" key="4">
    <source>
        <dbReference type="Proteomes" id="UP001342314"/>
    </source>
</evidence>
<dbReference type="EMBL" id="BQKY01000006">
    <property type="protein sequence ID" value="GJN90433.1"/>
    <property type="molecule type" value="Genomic_DNA"/>
</dbReference>
<comment type="caution">
    <text evidence="3">The sequence shown here is derived from an EMBL/GenBank/DDBJ whole genome shotgun (WGS) entry which is preliminary data.</text>
</comment>
<accession>A0AAV5GJN9</accession>
<evidence type="ECO:0000259" key="2">
    <source>
        <dbReference type="Pfam" id="PF04366"/>
    </source>
</evidence>
<dbReference type="InterPro" id="IPR007461">
    <property type="entry name" value="Ysc84_actin-binding"/>
</dbReference>
<dbReference type="Proteomes" id="UP001342314">
    <property type="component" value="Unassembled WGS sequence"/>
</dbReference>
<evidence type="ECO:0000256" key="1">
    <source>
        <dbReference type="SAM" id="MobiDB-lite"/>
    </source>
</evidence>
<dbReference type="GO" id="GO:0030479">
    <property type="term" value="C:actin cortical patch"/>
    <property type="evidence" value="ECO:0007669"/>
    <property type="project" value="TreeGrafter"/>
</dbReference>
<protein>
    <recommendedName>
        <fullName evidence="2">Ysc84 actin-binding domain-containing protein</fullName>
    </recommendedName>
</protein>
<name>A0AAV5GJN9_9BASI</name>
<feature type="region of interest" description="Disordered" evidence="1">
    <location>
        <begin position="281"/>
        <end position="307"/>
    </location>
</feature>
<sequence>MASFLQKAQAFGKTAGQQAAAFGTRVAAEAQTGSQKALTGFKLEAEAAKAARILQAFLADPHHPESALNAIPKEVLARAKGLAIFTVLKAGFVWSGKAGSGVVIARLPDGTWSAPSCIATGGIGFGLQVGADLSEFVVVLNSDEAVAAFAKGGNVTIGGQLAAAAGPIGVGGAVNTAITNPAPIFTYSKSKGLFAGVSLEGTVLIERGYYSLEMRESSQKDANEAFYGQAIPAVDLLGGKVPPPEAASALYETIEAAESIDESGLPDQAYVVPDGSLGGSAPLDAQTGAAGRPTNRGEKLFDATGAH</sequence>
<organism evidence="3 4">
    <name type="scientific">Rhodotorula paludigena</name>
    <dbReference type="NCBI Taxonomy" id="86838"/>
    <lineage>
        <taxon>Eukaryota</taxon>
        <taxon>Fungi</taxon>
        <taxon>Dikarya</taxon>
        <taxon>Basidiomycota</taxon>
        <taxon>Pucciniomycotina</taxon>
        <taxon>Microbotryomycetes</taxon>
        <taxon>Sporidiobolales</taxon>
        <taxon>Sporidiobolaceae</taxon>
        <taxon>Rhodotorula</taxon>
    </lineage>
</organism>
<dbReference type="CDD" id="cd11525">
    <property type="entry name" value="SYLF_SH3YL1_like"/>
    <property type="match status" value="1"/>
</dbReference>
<dbReference type="InterPro" id="IPR033643">
    <property type="entry name" value="SYLF_SH3YL1-like"/>
</dbReference>
<dbReference type="Pfam" id="PF04366">
    <property type="entry name" value="Ysc84"/>
    <property type="match status" value="1"/>
</dbReference>
<dbReference type="GO" id="GO:0051666">
    <property type="term" value="P:actin cortical patch localization"/>
    <property type="evidence" value="ECO:0007669"/>
    <property type="project" value="TreeGrafter"/>
</dbReference>
<reference evidence="3 4" key="1">
    <citation type="submission" date="2021-12" db="EMBL/GenBank/DDBJ databases">
        <title>High titer production of polyol ester of fatty acids by Rhodotorula paludigena BS15 towards product separation-free biomass refinery.</title>
        <authorList>
            <person name="Mano J."/>
            <person name="Ono H."/>
            <person name="Tanaka T."/>
            <person name="Naito K."/>
            <person name="Sushida H."/>
            <person name="Ike M."/>
            <person name="Tokuyasu K."/>
            <person name="Kitaoka M."/>
        </authorList>
    </citation>
    <scope>NUCLEOTIDE SEQUENCE [LARGE SCALE GENOMIC DNA]</scope>
    <source>
        <strain evidence="3 4">BS15</strain>
    </source>
</reference>
<dbReference type="GO" id="GO:0035091">
    <property type="term" value="F:phosphatidylinositol binding"/>
    <property type="evidence" value="ECO:0007669"/>
    <property type="project" value="TreeGrafter"/>
</dbReference>
<dbReference type="PANTHER" id="PTHR15629:SF7">
    <property type="entry name" value="YSC84 ACTIN-BINDING DOMAIN-CONTAINING PROTEIN"/>
    <property type="match status" value="1"/>
</dbReference>
<keyword evidence="4" id="KW-1185">Reference proteome</keyword>
<dbReference type="InterPro" id="IPR051702">
    <property type="entry name" value="SH3_domain_YSC84-like"/>
</dbReference>